<evidence type="ECO:0000313" key="2">
    <source>
        <dbReference type="EMBL" id="QDF36260.1"/>
    </source>
</evidence>
<sequence>MVVSTEAIKLISLASYMVAVGLTLSACASGPLPDRPIAWDGAGRDPNLPEVHKRRRHVAAVSPKQDQTAEEDALLASLEPRSAEWFAAQRKIDADRDKRLAAKLIICRGCSVSTTKAEPSQVTAGSTESRLSALR</sequence>
<dbReference type="EMBL" id="CP041090">
    <property type="protein sequence ID" value="QDF36260.1"/>
    <property type="molecule type" value="Genomic_DNA"/>
</dbReference>
<evidence type="ECO:0000256" key="1">
    <source>
        <dbReference type="SAM" id="MobiDB-lite"/>
    </source>
</evidence>
<keyword evidence="3" id="KW-1185">Reference proteome</keyword>
<dbReference type="Proteomes" id="UP000319298">
    <property type="component" value="Chromosome"/>
</dbReference>
<feature type="region of interest" description="Disordered" evidence="1">
    <location>
        <begin position="114"/>
        <end position="135"/>
    </location>
</feature>
<proteinExistence type="predicted"/>
<name>A0ABX5W209_9BRAD</name>
<gene>
    <name evidence="2" type="ORF">FJN17_01055</name>
</gene>
<accession>A0ABX5W209</accession>
<evidence type="ECO:0000313" key="3">
    <source>
        <dbReference type="Proteomes" id="UP000319298"/>
    </source>
</evidence>
<reference evidence="2 3" key="2">
    <citation type="journal article" date="2020" name="Int. J. Syst. Evol. Microbiol.">
        <title>Description and complete genome sequences of Bradyrhizobium symbiodeficiens sp. nov., a non-symbiotic bacterium associated with legumes native to Canada.</title>
        <authorList>
            <person name="Bromfield E.S.P."/>
            <person name="Cloutier S."/>
            <person name="Nguyen H.D.T."/>
        </authorList>
    </citation>
    <scope>NUCLEOTIDE SEQUENCE [LARGE SCALE GENOMIC DNA]</scope>
    <source>
        <strain evidence="2 3">65S1MB</strain>
    </source>
</reference>
<protein>
    <submittedName>
        <fullName evidence="2">Uncharacterized protein</fullName>
    </submittedName>
</protein>
<organism evidence="2 3">
    <name type="scientific">Bradyrhizobium symbiodeficiens</name>
    <dbReference type="NCBI Taxonomy" id="1404367"/>
    <lineage>
        <taxon>Bacteria</taxon>
        <taxon>Pseudomonadati</taxon>
        <taxon>Pseudomonadota</taxon>
        <taxon>Alphaproteobacteria</taxon>
        <taxon>Hyphomicrobiales</taxon>
        <taxon>Nitrobacteraceae</taxon>
        <taxon>Bradyrhizobium</taxon>
    </lineage>
</organism>
<reference evidence="3" key="1">
    <citation type="submission" date="2019-06" db="EMBL/GenBank/DDBJ databases">
        <title>Whole-Genome Sequence of Bradyrhizobium sp. 3 Strain 65S1MB.</title>
        <authorList>
            <person name="Bromfield E.S.P."/>
            <person name="Cloutier S."/>
            <person name="Nguyen H.D.T."/>
        </authorList>
    </citation>
    <scope>NUCLEOTIDE SEQUENCE [LARGE SCALE GENOMIC DNA]</scope>
    <source>
        <strain evidence="3">65S1MB</strain>
    </source>
</reference>
<dbReference type="RefSeq" id="WP_140477509.1">
    <property type="nucleotide sequence ID" value="NZ_CP041090.2"/>
</dbReference>